<keyword evidence="3 8" id="KW-0812">Transmembrane</keyword>
<evidence type="ECO:0000256" key="6">
    <source>
        <dbReference type="ARBA" id="ARBA00023136"/>
    </source>
</evidence>
<feature type="transmembrane region" description="Helical" evidence="8">
    <location>
        <begin position="160"/>
        <end position="184"/>
    </location>
</feature>
<feature type="domain" description="FAD-binding FR-type" evidence="10">
    <location>
        <begin position="422"/>
        <end position="577"/>
    </location>
</feature>
<feature type="transmembrane region" description="Helical" evidence="8">
    <location>
        <begin position="284"/>
        <end position="308"/>
    </location>
</feature>
<dbReference type="SFLD" id="SFLDG01168">
    <property type="entry name" value="Ferric_reductase_subgroup_(FRE"/>
    <property type="match status" value="1"/>
</dbReference>
<dbReference type="STRING" id="100787.A0A0G4LRY3"/>
<evidence type="ECO:0000256" key="2">
    <source>
        <dbReference type="ARBA" id="ARBA00022448"/>
    </source>
</evidence>
<dbReference type="EMBL" id="CVQH01017224">
    <property type="protein sequence ID" value="CRK24395.1"/>
    <property type="molecule type" value="Genomic_DNA"/>
</dbReference>
<proteinExistence type="predicted"/>
<feature type="chain" id="PRO_5002566483" description="FAD-binding FR-type domain-containing protein" evidence="9">
    <location>
        <begin position="27"/>
        <end position="727"/>
    </location>
</feature>
<name>A0A0G4LRY3_VERLO</name>
<dbReference type="PANTHER" id="PTHR32361:SF9">
    <property type="entry name" value="FERRIC REDUCTASE TRANSMEMBRANE COMPONENT 3-RELATED"/>
    <property type="match status" value="1"/>
</dbReference>
<keyword evidence="12" id="KW-1185">Reference proteome</keyword>
<evidence type="ECO:0000256" key="5">
    <source>
        <dbReference type="ARBA" id="ARBA00023065"/>
    </source>
</evidence>
<evidence type="ECO:0000256" key="3">
    <source>
        <dbReference type="ARBA" id="ARBA00022692"/>
    </source>
</evidence>
<dbReference type="GO" id="GO:0005886">
    <property type="term" value="C:plasma membrane"/>
    <property type="evidence" value="ECO:0007669"/>
    <property type="project" value="TreeGrafter"/>
</dbReference>
<dbReference type="InterPro" id="IPR051410">
    <property type="entry name" value="Ferric/Cupric_Reductase"/>
</dbReference>
<keyword evidence="9" id="KW-0732">Signal</keyword>
<dbReference type="GO" id="GO:0000293">
    <property type="term" value="F:ferric-chelate reductase activity"/>
    <property type="evidence" value="ECO:0007669"/>
    <property type="project" value="TreeGrafter"/>
</dbReference>
<evidence type="ECO:0000256" key="4">
    <source>
        <dbReference type="ARBA" id="ARBA00022989"/>
    </source>
</evidence>
<dbReference type="InterPro" id="IPR039261">
    <property type="entry name" value="FNR_nucleotide-bd"/>
</dbReference>
<feature type="transmembrane region" description="Helical" evidence="8">
    <location>
        <begin position="241"/>
        <end position="258"/>
    </location>
</feature>
<dbReference type="InterPro" id="IPR013130">
    <property type="entry name" value="Fe3_Rdtase_TM_dom"/>
</dbReference>
<comment type="subcellular location">
    <subcellularLocation>
        <location evidence="1">Membrane</location>
        <topology evidence="1">Multi-pass membrane protein</topology>
    </subcellularLocation>
</comment>
<keyword evidence="2" id="KW-0813">Transport</keyword>
<keyword evidence="7" id="KW-0325">Glycoprotein</keyword>
<dbReference type="InterPro" id="IPR013112">
    <property type="entry name" value="FAD-bd_8"/>
</dbReference>
<dbReference type="PROSITE" id="PS51384">
    <property type="entry name" value="FAD_FR"/>
    <property type="match status" value="1"/>
</dbReference>
<feature type="transmembrane region" description="Helical" evidence="8">
    <location>
        <begin position="320"/>
        <end position="341"/>
    </location>
</feature>
<evidence type="ECO:0000256" key="8">
    <source>
        <dbReference type="SAM" id="Phobius"/>
    </source>
</evidence>
<protein>
    <recommendedName>
        <fullName evidence="10">FAD-binding FR-type domain-containing protein</fullName>
    </recommendedName>
</protein>
<dbReference type="Pfam" id="PF08022">
    <property type="entry name" value="FAD_binding_8"/>
    <property type="match status" value="1"/>
</dbReference>
<feature type="transmembrane region" description="Helical" evidence="8">
    <location>
        <begin position="386"/>
        <end position="409"/>
    </location>
</feature>
<dbReference type="GO" id="GO:0006826">
    <property type="term" value="P:iron ion transport"/>
    <property type="evidence" value="ECO:0007669"/>
    <property type="project" value="TreeGrafter"/>
</dbReference>
<dbReference type="Pfam" id="PF01794">
    <property type="entry name" value="Ferric_reduct"/>
    <property type="match status" value="1"/>
</dbReference>
<dbReference type="SUPFAM" id="SSF52343">
    <property type="entry name" value="Ferredoxin reductase-like, C-terminal NADP-linked domain"/>
    <property type="match status" value="1"/>
</dbReference>
<dbReference type="CDD" id="cd06186">
    <property type="entry name" value="NOX_Duox_like_FAD_NADP"/>
    <property type="match status" value="1"/>
</dbReference>
<evidence type="ECO:0000256" key="9">
    <source>
        <dbReference type="SAM" id="SignalP"/>
    </source>
</evidence>
<feature type="signal peptide" evidence="9">
    <location>
        <begin position="1"/>
        <end position="26"/>
    </location>
</feature>
<dbReference type="InterPro" id="IPR017927">
    <property type="entry name" value="FAD-bd_FR_type"/>
</dbReference>
<evidence type="ECO:0000313" key="11">
    <source>
        <dbReference type="EMBL" id="CRK24395.1"/>
    </source>
</evidence>
<evidence type="ECO:0000313" key="12">
    <source>
        <dbReference type="Proteomes" id="UP000044602"/>
    </source>
</evidence>
<dbReference type="GO" id="GO:0006879">
    <property type="term" value="P:intracellular iron ion homeostasis"/>
    <property type="evidence" value="ECO:0007669"/>
    <property type="project" value="TreeGrafter"/>
</dbReference>
<reference evidence="11 12" key="1">
    <citation type="submission" date="2015-05" db="EMBL/GenBank/DDBJ databases">
        <authorList>
            <person name="Wang D.B."/>
            <person name="Wang M."/>
        </authorList>
    </citation>
    <scope>NUCLEOTIDE SEQUENCE [LARGE SCALE GENOMIC DNA]</scope>
    <source>
        <strain evidence="11">VL1</strain>
    </source>
</reference>
<sequence>MRRPPFSSLLLPLFAATTCILPTAQALGEDLTFGSCELALAYVHFDDVGTNASKLAQRCESRDRILSLYLCLKVYGAEGVGIPGLSHENETCQAWRDTPLPPFDIVDAYSDDDIAQLRHIGLDEQQNGAHVDEVIMLSETLYRAAFDTLDAVEYVYYNHYIYGMAMIIFWIVVVAMGVLSRLIAAIGDAQRSIVKPSTGISRPFHVFSVWLKRHVTIPATFGYRCAQNLGWCTIPPRIQSLTLLAFIGMNVFLSLYGYRFTENNLYFGSFERQIWRYGSDRTGIISFFNFPVIWLFGMRNNVVIWLTGWDFGSYNNFHRWVARVATLQAVLHSIGYTILIIKEGGVDYFAWWWTQLFFWTGEIATVLMCLILSFSVYWLRRKHYETFLILHIVLSIFVLLTMLGHVSIFKGQYDMLAWIPAMIWVLDRVIRMSRTLAFNPRFWNTWASATYDPSSNMIRLVVPHSSSVYTPQPGTYYYLHVLSDTKFWESHPFTMACSTGSRRRPSKDLSEDTPLMENQNDISLASEADAKDPAMTFLIRPYDSFTSRLRDAAGAQWPAPAPLRVLVEGPYGHTQPFHNFENLLFLVGGSGIVVPLAYLHALVASPRTKSIRVVWASRERGFAEDVVKHDLGPLVGCDKVSVTICITHREDFADDALSALPKAALVRYGRPDVPGEVEDAVGAAQAGSLAVVACGPARMADDARRAVVHSLGHAEAKVEYFEESFTW</sequence>
<evidence type="ECO:0000256" key="1">
    <source>
        <dbReference type="ARBA" id="ARBA00004141"/>
    </source>
</evidence>
<evidence type="ECO:0000256" key="7">
    <source>
        <dbReference type="ARBA" id="ARBA00023180"/>
    </source>
</evidence>
<keyword evidence="4 8" id="KW-1133">Transmembrane helix</keyword>
<feature type="transmembrane region" description="Helical" evidence="8">
    <location>
        <begin position="356"/>
        <end position="379"/>
    </location>
</feature>
<evidence type="ECO:0000259" key="10">
    <source>
        <dbReference type="PROSITE" id="PS51384"/>
    </source>
</evidence>
<keyword evidence="5" id="KW-0406">Ion transport</keyword>
<dbReference type="SFLD" id="SFLDS00052">
    <property type="entry name" value="Ferric_Reductase_Domain"/>
    <property type="match status" value="1"/>
</dbReference>
<dbReference type="Proteomes" id="UP000044602">
    <property type="component" value="Unassembled WGS sequence"/>
</dbReference>
<dbReference type="PANTHER" id="PTHR32361">
    <property type="entry name" value="FERRIC/CUPRIC REDUCTASE TRANSMEMBRANE COMPONENT"/>
    <property type="match status" value="1"/>
</dbReference>
<gene>
    <name evidence="11" type="ORF">BN1708_013954</name>
</gene>
<accession>A0A0G4LRY3</accession>
<dbReference type="GO" id="GO:0015677">
    <property type="term" value="P:copper ion import"/>
    <property type="evidence" value="ECO:0007669"/>
    <property type="project" value="TreeGrafter"/>
</dbReference>
<dbReference type="Gene3D" id="3.40.50.80">
    <property type="entry name" value="Nucleotide-binding domain of ferredoxin-NADP reductase (FNR) module"/>
    <property type="match status" value="1"/>
</dbReference>
<organism evidence="11 12">
    <name type="scientific">Verticillium longisporum</name>
    <name type="common">Verticillium dahliae var. longisporum</name>
    <dbReference type="NCBI Taxonomy" id="100787"/>
    <lineage>
        <taxon>Eukaryota</taxon>
        <taxon>Fungi</taxon>
        <taxon>Dikarya</taxon>
        <taxon>Ascomycota</taxon>
        <taxon>Pezizomycotina</taxon>
        <taxon>Sordariomycetes</taxon>
        <taxon>Hypocreomycetidae</taxon>
        <taxon>Glomerellales</taxon>
        <taxon>Plectosphaerellaceae</taxon>
        <taxon>Verticillium</taxon>
    </lineage>
</organism>
<keyword evidence="6 8" id="KW-0472">Membrane</keyword>
<dbReference type="AlphaFoldDB" id="A0A0G4LRY3"/>